<keyword evidence="3" id="KW-1185">Reference proteome</keyword>
<reference evidence="2 3" key="1">
    <citation type="submission" date="2016-01" db="EMBL/GenBank/DDBJ databases">
        <authorList>
            <person name="Oliw E.H."/>
        </authorList>
    </citation>
    <scope>NUCLEOTIDE SEQUENCE [LARGE SCALE GENOMIC DNA]</scope>
    <source>
        <strain evidence="2 3">DY10</strain>
    </source>
</reference>
<evidence type="ECO:0000256" key="1">
    <source>
        <dbReference type="SAM" id="MobiDB-lite"/>
    </source>
</evidence>
<name>A0A1P9X066_9BACT</name>
<sequence>MRSGANGTPNAEVFFNRPGTKSAKRRLKKLAGKQKYFQTSTNHLISKQLVTKANATRRAIALEDLTGISKYIRQEEKRLWKSQHSKHSNWTGPLMRFNQLRQFLIYKSVLCGGTLTLVDSRNTSLIRSKSIGLSSRDFGFRGKSPTFGRKWLIVMYWLRNQCLA</sequence>
<dbReference type="KEGG" id="smon:AWR27_17570"/>
<protein>
    <submittedName>
        <fullName evidence="2">Uncharacterized protein</fullName>
    </submittedName>
</protein>
<gene>
    <name evidence="2" type="ORF">AWR27_17570</name>
</gene>
<dbReference type="STRING" id="1178516.AWR27_17570"/>
<proteinExistence type="predicted"/>
<dbReference type="EMBL" id="CP014263">
    <property type="protein sequence ID" value="AQG80973.1"/>
    <property type="molecule type" value="Genomic_DNA"/>
</dbReference>
<organism evidence="2 3">
    <name type="scientific">Spirosoma montaniterrae</name>
    <dbReference type="NCBI Taxonomy" id="1178516"/>
    <lineage>
        <taxon>Bacteria</taxon>
        <taxon>Pseudomonadati</taxon>
        <taxon>Bacteroidota</taxon>
        <taxon>Cytophagia</taxon>
        <taxon>Cytophagales</taxon>
        <taxon>Cytophagaceae</taxon>
        <taxon>Spirosoma</taxon>
    </lineage>
</organism>
<evidence type="ECO:0000313" key="2">
    <source>
        <dbReference type="EMBL" id="AQG80973.1"/>
    </source>
</evidence>
<evidence type="ECO:0000313" key="3">
    <source>
        <dbReference type="Proteomes" id="UP000187941"/>
    </source>
</evidence>
<feature type="region of interest" description="Disordered" evidence="1">
    <location>
        <begin position="1"/>
        <end position="20"/>
    </location>
</feature>
<dbReference type="Proteomes" id="UP000187941">
    <property type="component" value="Chromosome"/>
</dbReference>
<dbReference type="AlphaFoldDB" id="A0A1P9X066"/>
<accession>A0A1P9X066</accession>